<dbReference type="EMBL" id="DXCQ01000025">
    <property type="protein sequence ID" value="HIY96529.1"/>
    <property type="molecule type" value="Genomic_DNA"/>
</dbReference>
<keyword evidence="2" id="KW-0472">Membrane</keyword>
<evidence type="ECO:0000256" key="2">
    <source>
        <dbReference type="SAM" id="Phobius"/>
    </source>
</evidence>
<accession>A0A9D1ZVI6</accession>
<reference evidence="3" key="1">
    <citation type="journal article" date="2021" name="PeerJ">
        <title>Extensive microbial diversity within the chicken gut microbiome revealed by metagenomics and culture.</title>
        <authorList>
            <person name="Gilroy R."/>
            <person name="Ravi A."/>
            <person name="Getino M."/>
            <person name="Pursley I."/>
            <person name="Horton D.L."/>
            <person name="Alikhan N.F."/>
            <person name="Baker D."/>
            <person name="Gharbi K."/>
            <person name="Hall N."/>
            <person name="Watson M."/>
            <person name="Adriaenssens E.M."/>
            <person name="Foster-Nyarko E."/>
            <person name="Jarju S."/>
            <person name="Secka A."/>
            <person name="Antonio M."/>
            <person name="Oren A."/>
            <person name="Chaudhuri R.R."/>
            <person name="La Ragione R."/>
            <person name="Hildebrand F."/>
            <person name="Pallen M.J."/>
        </authorList>
    </citation>
    <scope>NUCLEOTIDE SEQUENCE</scope>
    <source>
        <strain evidence="3">1345</strain>
    </source>
</reference>
<evidence type="ECO:0000256" key="1">
    <source>
        <dbReference type="SAM" id="MobiDB-lite"/>
    </source>
</evidence>
<dbReference type="GO" id="GO:0022857">
    <property type="term" value="F:transmembrane transporter activity"/>
    <property type="evidence" value="ECO:0007669"/>
    <property type="project" value="InterPro"/>
</dbReference>
<name>A0A9D1ZVI6_9FIRM</name>
<feature type="transmembrane region" description="Helical" evidence="2">
    <location>
        <begin position="12"/>
        <end position="32"/>
    </location>
</feature>
<proteinExistence type="predicted"/>
<evidence type="ECO:0000313" key="3">
    <source>
        <dbReference type="EMBL" id="HIY96529.1"/>
    </source>
</evidence>
<feature type="region of interest" description="Disordered" evidence="1">
    <location>
        <begin position="209"/>
        <end position="234"/>
    </location>
</feature>
<evidence type="ECO:0000313" key="4">
    <source>
        <dbReference type="Proteomes" id="UP000886750"/>
    </source>
</evidence>
<dbReference type="Proteomes" id="UP000886750">
    <property type="component" value="Unassembled WGS sequence"/>
</dbReference>
<feature type="transmembrane region" description="Helical" evidence="2">
    <location>
        <begin position="124"/>
        <end position="145"/>
    </location>
</feature>
<dbReference type="InterPro" id="IPR024529">
    <property type="entry name" value="ECF_trnsprt_substrate-spec"/>
</dbReference>
<dbReference type="AlphaFoldDB" id="A0A9D1ZVI6"/>
<sequence>MERKKFFTSRNVAFLAILVALVIVLQVMSTLIGRLGGTPLSLVLIPVVLGAVMIGPLAGTLLGFIFGVVVAVCGITGFDAWTFLLFSEQPVLTVLLCLVKGTAAGAAAGLLYKAIARKNRYVGVIVASLAAPVVNTGIFVAGAFLMSGAIESVMAATNVAAGTSLVYYVIIGLAGVNFLIEFAINAVASPAIYRVAELFGNRRRARTGGNVELEKQPSHPTDASITPATEKSDK</sequence>
<keyword evidence="2" id="KW-0812">Transmembrane</keyword>
<dbReference type="Gene3D" id="1.10.1760.20">
    <property type="match status" value="1"/>
</dbReference>
<comment type="caution">
    <text evidence="3">The sequence shown here is derived from an EMBL/GenBank/DDBJ whole genome shotgun (WGS) entry which is preliminary data.</text>
</comment>
<feature type="transmembrane region" description="Helical" evidence="2">
    <location>
        <begin position="92"/>
        <end position="112"/>
    </location>
</feature>
<feature type="compositionally biased region" description="Polar residues" evidence="1">
    <location>
        <begin position="218"/>
        <end position="234"/>
    </location>
</feature>
<organism evidence="3 4">
    <name type="scientific">Candidatus Borkfalkia excrementigallinarum</name>
    <dbReference type="NCBI Taxonomy" id="2838506"/>
    <lineage>
        <taxon>Bacteria</taxon>
        <taxon>Bacillati</taxon>
        <taxon>Bacillota</taxon>
        <taxon>Clostridia</taxon>
        <taxon>Christensenellales</taxon>
        <taxon>Christensenellaceae</taxon>
        <taxon>Candidatus Borkfalkia</taxon>
    </lineage>
</organism>
<gene>
    <name evidence="3" type="ORF">H9729_02465</name>
</gene>
<feature type="transmembrane region" description="Helical" evidence="2">
    <location>
        <begin position="165"/>
        <end position="196"/>
    </location>
</feature>
<feature type="transmembrane region" description="Helical" evidence="2">
    <location>
        <begin position="64"/>
        <end position="86"/>
    </location>
</feature>
<keyword evidence="2" id="KW-1133">Transmembrane helix</keyword>
<feature type="transmembrane region" description="Helical" evidence="2">
    <location>
        <begin position="38"/>
        <end position="57"/>
    </location>
</feature>
<protein>
    <submittedName>
        <fullName evidence="3">ECF transporter S component</fullName>
    </submittedName>
</protein>
<reference evidence="3" key="2">
    <citation type="submission" date="2021-04" db="EMBL/GenBank/DDBJ databases">
        <authorList>
            <person name="Gilroy R."/>
        </authorList>
    </citation>
    <scope>NUCLEOTIDE SEQUENCE</scope>
    <source>
        <strain evidence="3">1345</strain>
    </source>
</reference>
<dbReference type="Pfam" id="PF12822">
    <property type="entry name" value="ECF_trnsprt"/>
    <property type="match status" value="1"/>
</dbReference>